<sequence>MGVCDIPLMGQVCNVVDAVSFVSNPGKSITDGIGAWIAKSMGELASSAVDLASRAVDETTAINLNAPWFRANYELVMVIGLILTVGTFCAQLVLAAWRRDERALAQAAWGTMTGVLFSFGAISFTAVAVTVVDSVSAGLFKAAGTSIDDAIRRLIKVSELGAMFQLGWAIPALVAVGCAVGAFLYWGVMVARKVGVLVLVVLASFAGAGGGWEVAKRWRRGWIEATATLVVSKLLMTVVFITGVAAIGESDAKDGLGALSDMMAGTVIMVLVLLCPYAVYKFVHWATDGGGHDDLHRTGIAGMAVAAGAAKTAGSLAMQAGVGAPAPQGPGQVPGTSSGGSTGGIDPTGRFSKEGIDAGPAQQPTSFRFGEDPNAPGDRGRSLVTRPGLPALLTSPSTEGSDETAPSDGDEAPSAPAGAVGTSLAITRPSTSAPSAPVPAPAPAPVSMPTPTPVSAPASAPAPASGPTPGGTPSSGPSPAGPPSASPDPVRFVYPHQPPASGS</sequence>
<comment type="caution">
    <text evidence="3">The sequence shown here is derived from an EMBL/GenBank/DDBJ whole genome shotgun (WGS) entry which is preliminary data.</text>
</comment>
<feature type="compositionally biased region" description="Pro residues" evidence="1">
    <location>
        <begin position="436"/>
        <end position="454"/>
    </location>
</feature>
<dbReference type="RefSeq" id="WP_033256768.1">
    <property type="nucleotide sequence ID" value="NZ_BSRX01000056.1"/>
</dbReference>
<evidence type="ECO:0000313" key="4">
    <source>
        <dbReference type="Proteomes" id="UP001165143"/>
    </source>
</evidence>
<keyword evidence="2" id="KW-0812">Transmembrane</keyword>
<keyword evidence="3" id="KW-0067">ATP-binding</keyword>
<feature type="compositionally biased region" description="Low complexity" evidence="1">
    <location>
        <begin position="455"/>
        <end position="478"/>
    </location>
</feature>
<feature type="transmembrane region" description="Helical" evidence="2">
    <location>
        <begin position="227"/>
        <end position="247"/>
    </location>
</feature>
<evidence type="ECO:0000256" key="2">
    <source>
        <dbReference type="SAM" id="Phobius"/>
    </source>
</evidence>
<accession>A0A9W6UT02</accession>
<gene>
    <name evidence="3" type="ORF">Kpho01_66730</name>
</gene>
<dbReference type="GO" id="GO:0005524">
    <property type="term" value="F:ATP binding"/>
    <property type="evidence" value="ECO:0007669"/>
    <property type="project" value="UniProtKB-KW"/>
</dbReference>
<feature type="transmembrane region" description="Helical" evidence="2">
    <location>
        <begin position="160"/>
        <end position="188"/>
    </location>
</feature>
<feature type="compositionally biased region" description="Low complexity" evidence="1">
    <location>
        <begin position="321"/>
        <end position="336"/>
    </location>
</feature>
<dbReference type="Proteomes" id="UP001165143">
    <property type="component" value="Unassembled WGS sequence"/>
</dbReference>
<feature type="transmembrane region" description="Helical" evidence="2">
    <location>
        <begin position="117"/>
        <end position="140"/>
    </location>
</feature>
<protein>
    <submittedName>
        <fullName evidence="3">ATP-binding protein</fullName>
    </submittedName>
</protein>
<evidence type="ECO:0000256" key="1">
    <source>
        <dbReference type="SAM" id="MobiDB-lite"/>
    </source>
</evidence>
<evidence type="ECO:0000313" key="3">
    <source>
        <dbReference type="EMBL" id="GLW58662.1"/>
    </source>
</evidence>
<reference evidence="3" key="1">
    <citation type="submission" date="2023-02" db="EMBL/GenBank/DDBJ databases">
        <title>Kitasatospora phosalacinea NBRC 14362.</title>
        <authorList>
            <person name="Ichikawa N."/>
            <person name="Sato H."/>
            <person name="Tonouchi N."/>
        </authorList>
    </citation>
    <scope>NUCLEOTIDE SEQUENCE</scope>
    <source>
        <strain evidence="3">NBRC 14362</strain>
    </source>
</reference>
<feature type="transmembrane region" description="Helical" evidence="2">
    <location>
        <begin position="194"/>
        <end position="215"/>
    </location>
</feature>
<proteinExistence type="predicted"/>
<feature type="transmembrane region" description="Helical" evidence="2">
    <location>
        <begin position="75"/>
        <end position="97"/>
    </location>
</feature>
<dbReference type="AlphaFoldDB" id="A0A9W6UT02"/>
<organism evidence="3 4">
    <name type="scientific">Kitasatospora phosalacinea</name>
    <dbReference type="NCBI Taxonomy" id="2065"/>
    <lineage>
        <taxon>Bacteria</taxon>
        <taxon>Bacillati</taxon>
        <taxon>Actinomycetota</taxon>
        <taxon>Actinomycetes</taxon>
        <taxon>Kitasatosporales</taxon>
        <taxon>Streptomycetaceae</taxon>
        <taxon>Kitasatospora</taxon>
    </lineage>
</organism>
<keyword evidence="2" id="KW-0472">Membrane</keyword>
<keyword evidence="2" id="KW-1133">Transmembrane helix</keyword>
<feature type="region of interest" description="Disordered" evidence="1">
    <location>
        <begin position="321"/>
        <end position="503"/>
    </location>
</feature>
<dbReference type="EMBL" id="BSRX01000056">
    <property type="protein sequence ID" value="GLW58662.1"/>
    <property type="molecule type" value="Genomic_DNA"/>
</dbReference>
<dbReference type="OrthoDB" id="5181663at2"/>
<name>A0A9W6UT02_9ACTN</name>
<feature type="transmembrane region" description="Helical" evidence="2">
    <location>
        <begin position="262"/>
        <end position="280"/>
    </location>
</feature>
<keyword evidence="3" id="KW-0547">Nucleotide-binding</keyword>